<evidence type="ECO:0000313" key="10">
    <source>
        <dbReference type="Proteomes" id="UP000824230"/>
    </source>
</evidence>
<evidence type="ECO:0000313" key="9">
    <source>
        <dbReference type="EMBL" id="HIX37233.1"/>
    </source>
</evidence>
<evidence type="ECO:0000256" key="1">
    <source>
        <dbReference type="ARBA" id="ARBA00004496"/>
    </source>
</evidence>
<dbReference type="Pfam" id="PF01895">
    <property type="entry name" value="PhoU"/>
    <property type="match status" value="2"/>
</dbReference>
<comment type="function">
    <text evidence="7">Plays a role in the regulation of phosphate uptake.</text>
</comment>
<dbReference type="EMBL" id="DXFG01000095">
    <property type="protein sequence ID" value="HIX37233.1"/>
    <property type="molecule type" value="Genomic_DNA"/>
</dbReference>
<dbReference type="NCBIfam" id="TIGR02135">
    <property type="entry name" value="phoU_full"/>
    <property type="match status" value="1"/>
</dbReference>
<keyword evidence="6 7" id="KW-0592">Phosphate transport</keyword>
<feature type="domain" description="PhoU" evidence="8">
    <location>
        <begin position="17"/>
        <end position="103"/>
    </location>
</feature>
<dbReference type="AlphaFoldDB" id="A0A9D2ALU6"/>
<organism evidence="9 10">
    <name type="scientific">Candidatus Blautia pullistercoris</name>
    <dbReference type="NCBI Taxonomy" id="2838499"/>
    <lineage>
        <taxon>Bacteria</taxon>
        <taxon>Bacillati</taxon>
        <taxon>Bacillota</taxon>
        <taxon>Clostridia</taxon>
        <taxon>Lachnospirales</taxon>
        <taxon>Lachnospiraceae</taxon>
        <taxon>Blautia</taxon>
    </lineage>
</organism>
<comment type="similarity">
    <text evidence="2 7">Belongs to the PhoU family.</text>
</comment>
<evidence type="ECO:0000256" key="2">
    <source>
        <dbReference type="ARBA" id="ARBA00008107"/>
    </source>
</evidence>
<feature type="domain" description="PhoU" evidence="8">
    <location>
        <begin position="118"/>
        <end position="199"/>
    </location>
</feature>
<dbReference type="GO" id="GO:0030643">
    <property type="term" value="P:intracellular phosphate ion homeostasis"/>
    <property type="evidence" value="ECO:0007669"/>
    <property type="project" value="InterPro"/>
</dbReference>
<dbReference type="PIRSF" id="PIRSF003107">
    <property type="entry name" value="PhoU"/>
    <property type="match status" value="1"/>
</dbReference>
<dbReference type="InterPro" id="IPR028366">
    <property type="entry name" value="PhoU"/>
</dbReference>
<comment type="caution">
    <text evidence="9">The sequence shown here is derived from an EMBL/GenBank/DDBJ whole genome shotgun (WGS) entry which is preliminary data.</text>
</comment>
<gene>
    <name evidence="9" type="primary">phoU</name>
    <name evidence="9" type="ORF">H9738_05090</name>
</gene>
<dbReference type="FunFam" id="1.20.58.220:FF:000004">
    <property type="entry name" value="Phosphate-specific transport system accessory protein PhoU"/>
    <property type="match status" value="1"/>
</dbReference>
<evidence type="ECO:0000256" key="6">
    <source>
        <dbReference type="ARBA" id="ARBA00022592"/>
    </source>
</evidence>
<dbReference type="Proteomes" id="UP000824230">
    <property type="component" value="Unassembled WGS sequence"/>
</dbReference>
<keyword evidence="4 7" id="KW-0813">Transport</keyword>
<evidence type="ECO:0000256" key="7">
    <source>
        <dbReference type="PIRNR" id="PIRNR003107"/>
    </source>
</evidence>
<sequence length="212" mass="24306">MREYYEKQLEDLNKQLISMGNACQKSIEITIRALKGSRQSLTWEVSELCDKICHMEREIEEKCMKLLLLQQPVASDLRKISSALKIVTDMERIGIQAGDIGEMILTGETDLSDSQIPLKEMAEETVHMLKDSMKAFLREDLDLARQTMARDDRVDSLFLEIKRELSKKPGKDGSAIDLVIIAKYYERIGDHAENIADWVIYSITGEHEKVKK</sequence>
<protein>
    <recommendedName>
        <fullName evidence="7">Phosphate-specific transport system accessory protein PhoU</fullName>
    </recommendedName>
</protein>
<dbReference type="GO" id="GO:0006817">
    <property type="term" value="P:phosphate ion transport"/>
    <property type="evidence" value="ECO:0007669"/>
    <property type="project" value="UniProtKB-KW"/>
</dbReference>
<evidence type="ECO:0000256" key="5">
    <source>
        <dbReference type="ARBA" id="ARBA00022490"/>
    </source>
</evidence>
<dbReference type="InterPro" id="IPR038078">
    <property type="entry name" value="PhoU-like_sf"/>
</dbReference>
<dbReference type="GO" id="GO:0045936">
    <property type="term" value="P:negative regulation of phosphate metabolic process"/>
    <property type="evidence" value="ECO:0007669"/>
    <property type="project" value="InterPro"/>
</dbReference>
<dbReference type="SUPFAM" id="SSF109755">
    <property type="entry name" value="PhoU-like"/>
    <property type="match status" value="1"/>
</dbReference>
<comment type="subcellular location">
    <subcellularLocation>
        <location evidence="1 7">Cytoplasm</location>
    </subcellularLocation>
</comment>
<evidence type="ECO:0000256" key="4">
    <source>
        <dbReference type="ARBA" id="ARBA00022448"/>
    </source>
</evidence>
<dbReference type="InterPro" id="IPR026022">
    <property type="entry name" value="PhoU_dom"/>
</dbReference>
<dbReference type="Gene3D" id="1.20.58.220">
    <property type="entry name" value="Phosphate transport system protein phou homolog 2, domain 2"/>
    <property type="match status" value="1"/>
</dbReference>
<name>A0A9D2ALU6_9FIRM</name>
<reference evidence="9" key="1">
    <citation type="journal article" date="2021" name="PeerJ">
        <title>Extensive microbial diversity within the chicken gut microbiome revealed by metagenomics and culture.</title>
        <authorList>
            <person name="Gilroy R."/>
            <person name="Ravi A."/>
            <person name="Getino M."/>
            <person name="Pursley I."/>
            <person name="Horton D.L."/>
            <person name="Alikhan N.F."/>
            <person name="Baker D."/>
            <person name="Gharbi K."/>
            <person name="Hall N."/>
            <person name="Watson M."/>
            <person name="Adriaenssens E.M."/>
            <person name="Foster-Nyarko E."/>
            <person name="Jarju S."/>
            <person name="Secka A."/>
            <person name="Antonio M."/>
            <person name="Oren A."/>
            <person name="Chaudhuri R.R."/>
            <person name="La Ragione R."/>
            <person name="Hildebrand F."/>
            <person name="Pallen M.J."/>
        </authorList>
    </citation>
    <scope>NUCLEOTIDE SEQUENCE</scope>
    <source>
        <strain evidence="9">ChiHjej12B11-1927</strain>
    </source>
</reference>
<proteinExistence type="inferred from homology"/>
<dbReference type="PANTHER" id="PTHR42930:SF3">
    <property type="entry name" value="PHOSPHATE-SPECIFIC TRANSPORT SYSTEM ACCESSORY PROTEIN PHOU"/>
    <property type="match status" value="1"/>
</dbReference>
<evidence type="ECO:0000256" key="3">
    <source>
        <dbReference type="ARBA" id="ARBA00011738"/>
    </source>
</evidence>
<comment type="subunit">
    <text evidence="3 7">Homodimer.</text>
</comment>
<dbReference type="PANTHER" id="PTHR42930">
    <property type="entry name" value="PHOSPHATE-SPECIFIC TRANSPORT SYSTEM ACCESSORY PROTEIN PHOU"/>
    <property type="match status" value="1"/>
</dbReference>
<dbReference type="GO" id="GO:0005737">
    <property type="term" value="C:cytoplasm"/>
    <property type="evidence" value="ECO:0007669"/>
    <property type="project" value="UniProtKB-SubCell"/>
</dbReference>
<keyword evidence="5 7" id="KW-0963">Cytoplasm</keyword>
<reference evidence="9" key="2">
    <citation type="submission" date="2021-04" db="EMBL/GenBank/DDBJ databases">
        <authorList>
            <person name="Gilroy R."/>
        </authorList>
    </citation>
    <scope>NUCLEOTIDE SEQUENCE</scope>
    <source>
        <strain evidence="9">ChiHjej12B11-1927</strain>
    </source>
</reference>
<accession>A0A9D2ALU6</accession>
<evidence type="ECO:0000259" key="8">
    <source>
        <dbReference type="Pfam" id="PF01895"/>
    </source>
</evidence>